<gene>
    <name evidence="2" type="ORF">H4K34_06675</name>
</gene>
<dbReference type="InterPro" id="IPR052733">
    <property type="entry name" value="Chloroplast_QOR"/>
</dbReference>
<dbReference type="Gene3D" id="3.40.50.720">
    <property type="entry name" value="NAD(P)-binding Rossmann-like Domain"/>
    <property type="match status" value="1"/>
</dbReference>
<dbReference type="PANTHER" id="PTHR44013:SF1">
    <property type="entry name" value="ZINC-TYPE ALCOHOL DEHYDROGENASE-LIKE PROTEIN C16A3.02C"/>
    <property type="match status" value="1"/>
</dbReference>
<proteinExistence type="predicted"/>
<feature type="domain" description="Enoyl reductase (ER)" evidence="1">
    <location>
        <begin position="10"/>
        <end position="320"/>
    </location>
</feature>
<dbReference type="InterPro" id="IPR036291">
    <property type="entry name" value="NAD(P)-bd_dom_sf"/>
</dbReference>
<dbReference type="RefSeq" id="WP_210760047.1">
    <property type="nucleotide sequence ID" value="NZ_CP060139.1"/>
</dbReference>
<name>A0A7H0VIH2_9FLAO</name>
<dbReference type="CDD" id="cd08267">
    <property type="entry name" value="MDR1"/>
    <property type="match status" value="1"/>
</dbReference>
<evidence type="ECO:0000313" key="3">
    <source>
        <dbReference type="Proteomes" id="UP000516305"/>
    </source>
</evidence>
<dbReference type="SMART" id="SM00829">
    <property type="entry name" value="PKS_ER"/>
    <property type="match status" value="1"/>
</dbReference>
<dbReference type="GO" id="GO:0016491">
    <property type="term" value="F:oxidoreductase activity"/>
    <property type="evidence" value="ECO:0007669"/>
    <property type="project" value="InterPro"/>
</dbReference>
<dbReference type="EMBL" id="CP060139">
    <property type="protein sequence ID" value="QNR25520.1"/>
    <property type="molecule type" value="Genomic_DNA"/>
</dbReference>
<evidence type="ECO:0000313" key="2">
    <source>
        <dbReference type="EMBL" id="QNR25520.1"/>
    </source>
</evidence>
<dbReference type="KEGG" id="chyd:H4K34_06675"/>
<dbReference type="SUPFAM" id="SSF50129">
    <property type="entry name" value="GroES-like"/>
    <property type="match status" value="1"/>
</dbReference>
<sequence length="323" mass="34536">MKAIVAQGYGSPKVFRLEEIDRPEVEAGKVLIKVEVSAATRADAQMRSGKPYVARLFTGISKPKNPIPGTGYAGVVEAVGEGVKDFKAGDRVFGETTLGFSANAEYLLTSADDVLMHLPEIISFSDAAPLGDGAVTSVNFLREVGMVKPGQKVLINGASGALGTSAVQLAKYYGAEVTGVCSTRNVGLVKSLGADHVIDYSKEDFTTRTEAYDLIYDTIGKSSFPEAKGALKKGGKYLSPVMSLPLLWQMLLSRKADKKALFAATGLLKPAELRALLSHLLEVIAEGKHKTVIDRQFPLEKLAEAHTYIDAGHKKGNIIITHS</sequence>
<keyword evidence="3" id="KW-1185">Reference proteome</keyword>
<accession>A0A7H0VIH2</accession>
<organism evidence="2 3">
    <name type="scientific">Croceimicrobium hydrocarbonivorans</name>
    <dbReference type="NCBI Taxonomy" id="2761580"/>
    <lineage>
        <taxon>Bacteria</taxon>
        <taxon>Pseudomonadati</taxon>
        <taxon>Bacteroidota</taxon>
        <taxon>Flavobacteriia</taxon>
        <taxon>Flavobacteriales</taxon>
        <taxon>Owenweeksiaceae</taxon>
        <taxon>Croceimicrobium</taxon>
    </lineage>
</organism>
<dbReference type="Pfam" id="PF08240">
    <property type="entry name" value="ADH_N"/>
    <property type="match status" value="1"/>
</dbReference>
<dbReference type="Proteomes" id="UP000516305">
    <property type="component" value="Chromosome"/>
</dbReference>
<dbReference type="InterPro" id="IPR020843">
    <property type="entry name" value="ER"/>
</dbReference>
<evidence type="ECO:0000259" key="1">
    <source>
        <dbReference type="SMART" id="SM00829"/>
    </source>
</evidence>
<dbReference type="InterPro" id="IPR013154">
    <property type="entry name" value="ADH-like_N"/>
</dbReference>
<dbReference type="InterPro" id="IPR011032">
    <property type="entry name" value="GroES-like_sf"/>
</dbReference>
<dbReference type="AlphaFoldDB" id="A0A7H0VIH2"/>
<dbReference type="SUPFAM" id="SSF51735">
    <property type="entry name" value="NAD(P)-binding Rossmann-fold domains"/>
    <property type="match status" value="1"/>
</dbReference>
<protein>
    <submittedName>
        <fullName evidence="2">NAD(P)-dependent alcohol dehydrogenase</fullName>
    </submittedName>
</protein>
<dbReference type="Gene3D" id="3.90.180.10">
    <property type="entry name" value="Medium-chain alcohol dehydrogenases, catalytic domain"/>
    <property type="match status" value="1"/>
</dbReference>
<dbReference type="Pfam" id="PF13602">
    <property type="entry name" value="ADH_zinc_N_2"/>
    <property type="match status" value="1"/>
</dbReference>
<dbReference type="PANTHER" id="PTHR44013">
    <property type="entry name" value="ZINC-TYPE ALCOHOL DEHYDROGENASE-LIKE PROTEIN C16A3.02C"/>
    <property type="match status" value="1"/>
</dbReference>
<reference evidence="2 3" key="1">
    <citation type="submission" date="2020-08" db="EMBL/GenBank/DDBJ databases">
        <title>Croceimicrobium hydrocarbonivorans gen. nov., sp. nov., a novel marine bacterium isolated from a bacterial consortium that degrades polyethylene terephthalate.</title>
        <authorList>
            <person name="Liu R."/>
        </authorList>
    </citation>
    <scope>NUCLEOTIDE SEQUENCE [LARGE SCALE GENOMIC DNA]</scope>
    <source>
        <strain evidence="2 3">A20-9</strain>
    </source>
</reference>